<dbReference type="EMBL" id="VUOB01000042">
    <property type="protein sequence ID" value="KAA2258072.1"/>
    <property type="molecule type" value="Genomic_DNA"/>
</dbReference>
<accession>A0A5B2X4R6</accession>
<dbReference type="PANTHER" id="PTHR34817">
    <property type="entry name" value="NUCLEOTIDYLTRANSFERASE"/>
    <property type="match status" value="1"/>
</dbReference>
<dbReference type="PANTHER" id="PTHR34817:SF1">
    <property type="entry name" value="NUCLEOTIDYLTRANSFERASE"/>
    <property type="match status" value="1"/>
</dbReference>
<reference evidence="1 2" key="1">
    <citation type="submission" date="2019-09" db="EMBL/GenBank/DDBJ databases">
        <title>Goodfellowia gen. nov., a new genus of the Pseudonocardineae related to Actinoalloteichus, containing Goodfellowia coeruleoviolacea gen. nov., comb. nov. gen. nov., comb. nov.</title>
        <authorList>
            <person name="Labeda D."/>
        </authorList>
    </citation>
    <scope>NUCLEOTIDE SEQUENCE [LARGE SCALE GENOMIC DNA]</scope>
    <source>
        <strain evidence="1 2">AN110305</strain>
    </source>
</reference>
<dbReference type="RefSeq" id="WP_149852046.1">
    <property type="nucleotide sequence ID" value="NZ_VUOB01000042.1"/>
</dbReference>
<dbReference type="GO" id="GO:0016740">
    <property type="term" value="F:transferase activity"/>
    <property type="evidence" value="ECO:0007669"/>
    <property type="project" value="UniProtKB-KW"/>
</dbReference>
<protein>
    <submittedName>
        <fullName evidence="1">Nucleotidyltransferase</fullName>
    </submittedName>
</protein>
<keyword evidence="2" id="KW-1185">Reference proteome</keyword>
<dbReference type="OrthoDB" id="243791at2"/>
<keyword evidence="1" id="KW-0808">Transferase</keyword>
<evidence type="ECO:0000313" key="1">
    <source>
        <dbReference type="EMBL" id="KAA2258072.1"/>
    </source>
</evidence>
<sequence length="234" mass="25695">MATLTTLGTVLLSGVVGSTAYGLAGPDSDVDRLGMFAAPTSAVLGLHPPADSHVTTDPDVTLHEVAKAVRLLLRGNPTVAELLWLPENLYETRTALGDEAIGIRDAFLCAGRVRDAYLGYAGQQFRKLISRPDGTFSADTRRRTAKHARHLMRLVDQGYELYATGRMQVRLSDPERYLEFGRRVAADPESARPFLAAAEARFDAARSVLSEEPDTAKAEDWLLRVRREFWTAPA</sequence>
<name>A0A5B2X4R6_9PSEU</name>
<dbReference type="Proteomes" id="UP000323454">
    <property type="component" value="Unassembled WGS sequence"/>
</dbReference>
<dbReference type="Pfam" id="PF10127">
    <property type="entry name" value="RlaP"/>
    <property type="match status" value="1"/>
</dbReference>
<gene>
    <name evidence="1" type="ORF">F0L68_24150</name>
</gene>
<comment type="caution">
    <text evidence="1">The sequence shown here is derived from an EMBL/GenBank/DDBJ whole genome shotgun (WGS) entry which is preliminary data.</text>
</comment>
<organism evidence="1 2">
    <name type="scientific">Solihabitans fulvus</name>
    <dbReference type="NCBI Taxonomy" id="1892852"/>
    <lineage>
        <taxon>Bacteria</taxon>
        <taxon>Bacillati</taxon>
        <taxon>Actinomycetota</taxon>
        <taxon>Actinomycetes</taxon>
        <taxon>Pseudonocardiales</taxon>
        <taxon>Pseudonocardiaceae</taxon>
        <taxon>Solihabitans</taxon>
    </lineage>
</organism>
<evidence type="ECO:0000313" key="2">
    <source>
        <dbReference type="Proteomes" id="UP000323454"/>
    </source>
</evidence>
<reference evidence="1 2" key="2">
    <citation type="submission" date="2019-09" db="EMBL/GenBank/DDBJ databases">
        <authorList>
            <person name="Jin C."/>
        </authorList>
    </citation>
    <scope>NUCLEOTIDE SEQUENCE [LARGE SCALE GENOMIC DNA]</scope>
    <source>
        <strain evidence="1 2">AN110305</strain>
    </source>
</reference>
<dbReference type="InterPro" id="IPR018775">
    <property type="entry name" value="RlaP"/>
</dbReference>
<proteinExistence type="predicted"/>
<dbReference type="AlphaFoldDB" id="A0A5B2X4R6"/>